<dbReference type="SUPFAM" id="SSF48452">
    <property type="entry name" value="TPR-like"/>
    <property type="match status" value="1"/>
</dbReference>
<dbReference type="AlphaFoldDB" id="A0A072MXW4"/>
<organism evidence="1 2">
    <name type="scientific">Marinobacter nitratireducens</name>
    <dbReference type="NCBI Taxonomy" id="1137280"/>
    <lineage>
        <taxon>Bacteria</taxon>
        <taxon>Pseudomonadati</taxon>
        <taxon>Pseudomonadota</taxon>
        <taxon>Gammaproteobacteria</taxon>
        <taxon>Pseudomonadales</taxon>
        <taxon>Marinobacteraceae</taxon>
        <taxon>Marinobacter</taxon>
    </lineage>
</organism>
<dbReference type="Gene3D" id="1.25.40.10">
    <property type="entry name" value="Tetratricopeptide repeat domain"/>
    <property type="match status" value="1"/>
</dbReference>
<name>A0A072MXW4_9GAMM</name>
<protein>
    <recommendedName>
        <fullName evidence="3">TPR repeat protein</fullName>
    </recommendedName>
</protein>
<dbReference type="PATRIC" id="fig|1137280.3.peg.3078"/>
<comment type="caution">
    <text evidence="1">The sequence shown here is derived from an EMBL/GenBank/DDBJ whole genome shotgun (WGS) entry which is preliminary data.</text>
</comment>
<evidence type="ECO:0000313" key="1">
    <source>
        <dbReference type="EMBL" id="KEF30086.1"/>
    </source>
</evidence>
<reference evidence="1 2" key="1">
    <citation type="submission" date="2012-12" db="EMBL/GenBank/DDBJ databases">
        <title>Genome assembly of Marinobacter sp. AK21.</title>
        <authorList>
            <person name="Khatri I."/>
            <person name="Kumar R."/>
            <person name="Vaidya B."/>
            <person name="Subramanian S."/>
            <person name="Pinnaka A."/>
        </authorList>
    </citation>
    <scope>NUCLEOTIDE SEQUENCE [LARGE SCALE GENOMIC DNA]</scope>
    <source>
        <strain evidence="1 2">AK21</strain>
    </source>
</reference>
<dbReference type="STRING" id="1137280.D777_03262"/>
<sequence>MQPEERLQLDVIDEKIGNDQLYAALAQLESEPLGTEQHWLRRGQLYVITGQMADARELFEALALQCDSASSHHGLGLVAMKQGRFAEGVDHLAIARKKAPISGKIRNDYGYALLQVNEIATATYELRTAFELANGEGSARQNLAVAYILGKDSAGLKWMQTRYGLTRAELEHAQKIAQRMGRSQ</sequence>
<proteinExistence type="predicted"/>
<evidence type="ECO:0008006" key="3">
    <source>
        <dbReference type="Google" id="ProtNLM"/>
    </source>
</evidence>
<dbReference type="Proteomes" id="UP000035057">
    <property type="component" value="Unassembled WGS sequence"/>
</dbReference>
<accession>A0A072MXW4</accession>
<keyword evidence="2" id="KW-1185">Reference proteome</keyword>
<gene>
    <name evidence="1" type="ORF">D777_03262</name>
</gene>
<dbReference type="EMBL" id="ANIE01000009">
    <property type="protein sequence ID" value="KEF30086.1"/>
    <property type="molecule type" value="Genomic_DNA"/>
</dbReference>
<evidence type="ECO:0000313" key="2">
    <source>
        <dbReference type="Proteomes" id="UP000035057"/>
    </source>
</evidence>
<dbReference type="InterPro" id="IPR011990">
    <property type="entry name" value="TPR-like_helical_dom_sf"/>
</dbReference>